<proteinExistence type="predicted"/>
<organism evidence="2 3">
    <name type="scientific">Melipona bicolor</name>
    <dbReference type="NCBI Taxonomy" id="60889"/>
    <lineage>
        <taxon>Eukaryota</taxon>
        <taxon>Metazoa</taxon>
        <taxon>Ecdysozoa</taxon>
        <taxon>Arthropoda</taxon>
        <taxon>Hexapoda</taxon>
        <taxon>Insecta</taxon>
        <taxon>Pterygota</taxon>
        <taxon>Neoptera</taxon>
        <taxon>Endopterygota</taxon>
        <taxon>Hymenoptera</taxon>
        <taxon>Apocrita</taxon>
        <taxon>Aculeata</taxon>
        <taxon>Apoidea</taxon>
        <taxon>Anthophila</taxon>
        <taxon>Apidae</taxon>
        <taxon>Melipona</taxon>
    </lineage>
</organism>
<name>A0AA40KIL7_9HYME</name>
<sequence>MFRALLHGDAATCSGHAERHDGANNIVKKKKRQEKREQSGPECRFWPRRRVGFSAEASINRRRIGGPGPELTEIGPAGAQ</sequence>
<comment type="caution">
    <text evidence="2">The sequence shown here is derived from an EMBL/GenBank/DDBJ whole genome shotgun (WGS) entry which is preliminary data.</text>
</comment>
<dbReference type="Proteomes" id="UP001177670">
    <property type="component" value="Unassembled WGS sequence"/>
</dbReference>
<dbReference type="EMBL" id="JAHYIQ010000025">
    <property type="protein sequence ID" value="KAK1121720.1"/>
    <property type="molecule type" value="Genomic_DNA"/>
</dbReference>
<keyword evidence="3" id="KW-1185">Reference proteome</keyword>
<evidence type="ECO:0000256" key="1">
    <source>
        <dbReference type="SAM" id="MobiDB-lite"/>
    </source>
</evidence>
<evidence type="ECO:0000313" key="3">
    <source>
        <dbReference type="Proteomes" id="UP001177670"/>
    </source>
</evidence>
<accession>A0AA40KIL7</accession>
<feature type="region of interest" description="Disordered" evidence="1">
    <location>
        <begin position="14"/>
        <end position="44"/>
    </location>
</feature>
<reference evidence="2" key="1">
    <citation type="submission" date="2021-10" db="EMBL/GenBank/DDBJ databases">
        <title>Melipona bicolor Genome sequencing and assembly.</title>
        <authorList>
            <person name="Araujo N.S."/>
            <person name="Arias M.C."/>
        </authorList>
    </citation>
    <scope>NUCLEOTIDE SEQUENCE</scope>
    <source>
        <strain evidence="2">USP_2M_L1-L4_2017</strain>
        <tissue evidence="2">Whole body</tissue>
    </source>
</reference>
<dbReference type="AlphaFoldDB" id="A0AA40KIL7"/>
<gene>
    <name evidence="2" type="ORF">K0M31_010031</name>
</gene>
<evidence type="ECO:0000313" key="2">
    <source>
        <dbReference type="EMBL" id="KAK1121720.1"/>
    </source>
</evidence>
<protein>
    <submittedName>
        <fullName evidence="2">Uncharacterized protein</fullName>
    </submittedName>
</protein>
<feature type="region of interest" description="Disordered" evidence="1">
    <location>
        <begin position="57"/>
        <end position="80"/>
    </location>
</feature>